<comment type="caution">
    <text evidence="1">The sequence shown here is derived from an EMBL/GenBank/DDBJ whole genome shotgun (WGS) entry which is preliminary data.</text>
</comment>
<reference evidence="1 2" key="2">
    <citation type="submission" date="2017-09" db="EMBL/GenBank/DDBJ databases">
        <title>Extensive intraspecific genome diversity in a model arbuscular mycorrhizal fungus.</title>
        <authorList>
            <person name="Chen E.C."/>
            <person name="Morin E."/>
            <person name="Beaudet D."/>
            <person name="Noel J."/>
            <person name="Ndikumana S."/>
            <person name="Charron P."/>
            <person name="St-Onge C."/>
            <person name="Giorgi J."/>
            <person name="Grigoriev I.V."/>
            <person name="Roux C."/>
            <person name="Martin F.M."/>
            <person name="Corradi N."/>
        </authorList>
    </citation>
    <scope>NUCLEOTIDE SEQUENCE [LARGE SCALE GENOMIC DNA]</scope>
    <source>
        <strain evidence="1 2">A5</strain>
    </source>
</reference>
<protein>
    <submittedName>
        <fullName evidence="1">Uncharacterized protein</fullName>
    </submittedName>
</protein>
<sequence>MKERRYDLYRDVKCRIYLEENEDNNLQLPLEWDEFLDFNFSLKLWNEMGPGL</sequence>
<dbReference type="AlphaFoldDB" id="A0A2N0NV15"/>
<organism evidence="1 2">
    <name type="scientific">Rhizophagus irregularis</name>
    <dbReference type="NCBI Taxonomy" id="588596"/>
    <lineage>
        <taxon>Eukaryota</taxon>
        <taxon>Fungi</taxon>
        <taxon>Fungi incertae sedis</taxon>
        <taxon>Mucoromycota</taxon>
        <taxon>Glomeromycotina</taxon>
        <taxon>Glomeromycetes</taxon>
        <taxon>Glomerales</taxon>
        <taxon>Glomeraceae</taxon>
        <taxon>Rhizophagus</taxon>
    </lineage>
</organism>
<evidence type="ECO:0000313" key="2">
    <source>
        <dbReference type="Proteomes" id="UP000232722"/>
    </source>
</evidence>
<dbReference type="EMBL" id="LLXJ01002666">
    <property type="protein sequence ID" value="PKB98365.1"/>
    <property type="molecule type" value="Genomic_DNA"/>
</dbReference>
<evidence type="ECO:0000313" key="1">
    <source>
        <dbReference type="EMBL" id="PKB98365.1"/>
    </source>
</evidence>
<reference evidence="1 2" key="1">
    <citation type="submission" date="2016-04" db="EMBL/GenBank/DDBJ databases">
        <title>Genome analyses suggest a sexual origin of heterokaryosis in a supposedly ancient asexual fungus.</title>
        <authorList>
            <person name="Ropars J."/>
            <person name="Sedzielewska K."/>
            <person name="Noel J."/>
            <person name="Charron P."/>
            <person name="Farinelli L."/>
            <person name="Marton T."/>
            <person name="Kruger M."/>
            <person name="Pelin A."/>
            <person name="Brachmann A."/>
            <person name="Corradi N."/>
        </authorList>
    </citation>
    <scope>NUCLEOTIDE SEQUENCE [LARGE SCALE GENOMIC DNA]</scope>
    <source>
        <strain evidence="1 2">A5</strain>
    </source>
</reference>
<proteinExistence type="predicted"/>
<dbReference type="Proteomes" id="UP000232722">
    <property type="component" value="Unassembled WGS sequence"/>
</dbReference>
<accession>A0A2N0NV15</accession>
<name>A0A2N0NV15_9GLOM</name>
<gene>
    <name evidence="1" type="ORF">RhiirA5_431475</name>
</gene>